<evidence type="ECO:0000256" key="5">
    <source>
        <dbReference type="SAM" id="SignalP"/>
    </source>
</evidence>
<gene>
    <name evidence="7" type="ORF">ACFFTP_12930</name>
</gene>
<proteinExistence type="predicted"/>
<keyword evidence="4" id="KW-0472">Membrane</keyword>
<dbReference type="Gene3D" id="3.40.50.300">
    <property type="entry name" value="P-loop containing nucleotide triphosphate hydrolases"/>
    <property type="match status" value="1"/>
</dbReference>
<keyword evidence="1 3" id="KW-0853">WD repeat</keyword>
<keyword evidence="2" id="KW-0677">Repeat</keyword>
<feature type="domain" description="NB-ARC" evidence="6">
    <location>
        <begin position="145"/>
        <end position="259"/>
    </location>
</feature>
<keyword evidence="5" id="KW-0732">Signal</keyword>
<dbReference type="InterPro" id="IPR015943">
    <property type="entry name" value="WD40/YVTN_repeat-like_dom_sf"/>
</dbReference>
<dbReference type="SUPFAM" id="SSF50978">
    <property type="entry name" value="WD40 repeat-like"/>
    <property type="match status" value="1"/>
</dbReference>
<feature type="repeat" description="WD" evidence="3">
    <location>
        <begin position="1155"/>
        <end position="1195"/>
    </location>
</feature>
<evidence type="ECO:0000313" key="7">
    <source>
        <dbReference type="EMBL" id="MFB9555091.1"/>
    </source>
</evidence>
<feature type="repeat" description="WD" evidence="3">
    <location>
        <begin position="880"/>
        <end position="912"/>
    </location>
</feature>
<evidence type="ECO:0000256" key="4">
    <source>
        <dbReference type="SAM" id="Phobius"/>
    </source>
</evidence>
<dbReference type="CDD" id="cd00200">
    <property type="entry name" value="WD40"/>
    <property type="match status" value="1"/>
</dbReference>
<protein>
    <submittedName>
        <fullName evidence="7">NB-ARC domain-containing protein</fullName>
    </submittedName>
</protein>
<keyword evidence="8" id="KW-1185">Reference proteome</keyword>
<evidence type="ECO:0000259" key="6">
    <source>
        <dbReference type="Pfam" id="PF00931"/>
    </source>
</evidence>
<dbReference type="Gene3D" id="1.10.10.10">
    <property type="entry name" value="Winged helix-like DNA-binding domain superfamily/Winged helix DNA-binding domain"/>
    <property type="match status" value="1"/>
</dbReference>
<dbReference type="Gene3D" id="1.25.40.370">
    <property type="match status" value="1"/>
</dbReference>
<dbReference type="InterPro" id="IPR027417">
    <property type="entry name" value="P-loop_NTPase"/>
</dbReference>
<keyword evidence="4" id="KW-1133">Transmembrane helix</keyword>
<sequence length="1273" mass="135313">MRGAVRGASLAGTAAAVAVLASLAANAATSQDRWPGALDRIRQQPWWWVAGLAAVGVLVAVVLAWRQERGALVAGDPPPPPPQAVPDWVVDRGERARTVKAVCRAGRPRRRPAVAAPSSPGGTRRFRLRRTRRAGGSRTVAITTSLEGAGGFGKTVLARAVAASPRVRRHFRGRIYTVTIGRDVRGRAAIAAKVAEATRFLTGDTTAFDDPGLAGDHLGRLLDRRPRTLLLLDDVWDAEQLEPFLRGGERCVRLVTTRVPAALPRGTERVRVDQMSPDQARAVLTWELPRLPETLVRDLLEATGRWALLLRLTNRLVTRRIATGTDPADAAAEALRGLLANGPAAVDADPAALDLDDPVRRARAVRATVEAARTLLPPGGDRRLAELAVFAEDESIPVPLVARLWEATGGLTEDATRSLCGELDRLSLVSLTPDHGGRITMHDVLRDYLHKELGGADAAALHGTVADAAGADPWEPPEDSRGYLLDHTIEHLLAAGRTAEAERVASDLRWIETRLHQRGPMAAWADLFDVPTPMAARLADDLTRTAHLLTPTDPPELLTNVLHSRLEPLPLWRDRVLHRQTVPEIASRPLLRNRSTPPDLPEPALLRTFLGHTGPVRSVAVVPDPERGRPFLVTIGADGMARGLDPDSGGEFTVDVRGPGRFRALAVAPDGTWLATGGSGRNVHLWTPDRATPSTRTLGPVGERGASLRGLSISPSGTRVATLATDSTLEVWDVGTGECLFGALPRGAERVGSRPWRADEFTCVAFSPGGSWLAAGGDRGVELMSPDLATRLETRGDGAHGAVDALAVAPDGSWLVAAERGGDVRVWDEVTLKSVWSAKAHDGGVTAVAVSPDGRWAGSGGRKGTVAVWDGRTGECRIHCAGHRGPVHAVAFTTDGDRLISAGEDGTVRVWDATGSARSPRSDAGEGMRTVTVVDGGTRLAVWHTDGRTRLHDVPGAADGQGTPLRADVVQEVAPAFAPDGDWYAAATAAAFSVELRDRDSGAVTATLELGRSARAPVRAQALAVAPAADWLAVADSTGAVQLWDRATSTQTASLPGGEGRADSVTVAPDGSWVAVLRQRPVPRREEARRVLRSWLAVLRHGRLPTREARSLIRVWLDALRREEWPARGEDSQVQVFPLAPGRGATDPHGPVHLDVHHGEKVTALSATPDGRLLTASATGTVTLWDPRTGTPLSAFTDPDGPVNGLSVSPDGRRIATAGVMLRVWDAATGRTVAGVRAETPLGSCAWLPDGRGLVAVGERGLYAHEFVPGSRT</sequence>
<evidence type="ECO:0000256" key="3">
    <source>
        <dbReference type="PROSITE-ProRule" id="PRU00221"/>
    </source>
</evidence>
<dbReference type="PROSITE" id="PS50082">
    <property type="entry name" value="WD_REPEATS_2"/>
    <property type="match status" value="5"/>
</dbReference>
<accession>A0ABV5QQX3</accession>
<comment type="caution">
    <text evidence="7">The sequence shown here is derived from an EMBL/GenBank/DDBJ whole genome shotgun (WGS) entry which is preliminary data.</text>
</comment>
<name>A0ABV5QQX3_9ACTN</name>
<organism evidence="7 8">
    <name type="scientific">Streptomyces roseoviridis</name>
    <dbReference type="NCBI Taxonomy" id="67361"/>
    <lineage>
        <taxon>Bacteria</taxon>
        <taxon>Bacillati</taxon>
        <taxon>Actinomycetota</taxon>
        <taxon>Actinomycetes</taxon>
        <taxon>Kitasatosporales</taxon>
        <taxon>Streptomycetaceae</taxon>
        <taxon>Streptomyces</taxon>
    </lineage>
</organism>
<dbReference type="Gene3D" id="2.130.10.10">
    <property type="entry name" value="YVTN repeat-like/Quinoprotein amine dehydrogenase"/>
    <property type="match status" value="4"/>
</dbReference>
<dbReference type="Pfam" id="PF00931">
    <property type="entry name" value="NB-ARC"/>
    <property type="match status" value="1"/>
</dbReference>
<dbReference type="PROSITE" id="PS00678">
    <property type="entry name" value="WD_REPEATS_1"/>
    <property type="match status" value="1"/>
</dbReference>
<dbReference type="InterPro" id="IPR002182">
    <property type="entry name" value="NB-ARC"/>
</dbReference>
<dbReference type="InterPro" id="IPR019775">
    <property type="entry name" value="WD40_repeat_CS"/>
</dbReference>
<dbReference type="RefSeq" id="WP_345488568.1">
    <property type="nucleotide sequence ID" value="NZ_BAAAWU010000001.1"/>
</dbReference>
<feature type="chain" id="PRO_5047144763" evidence="5">
    <location>
        <begin position="28"/>
        <end position="1273"/>
    </location>
</feature>
<dbReference type="EMBL" id="JBHMCT010000008">
    <property type="protein sequence ID" value="MFB9555091.1"/>
    <property type="molecule type" value="Genomic_DNA"/>
</dbReference>
<dbReference type="InterPro" id="IPR011047">
    <property type="entry name" value="Quinoprotein_ADH-like_sf"/>
</dbReference>
<feature type="signal peptide" evidence="5">
    <location>
        <begin position="1"/>
        <end position="27"/>
    </location>
</feature>
<evidence type="ECO:0000313" key="8">
    <source>
        <dbReference type="Proteomes" id="UP001589716"/>
    </source>
</evidence>
<feature type="repeat" description="WD" evidence="3">
    <location>
        <begin position="701"/>
        <end position="742"/>
    </location>
</feature>
<feature type="repeat" description="WD" evidence="3">
    <location>
        <begin position="838"/>
        <end position="879"/>
    </location>
</feature>
<feature type="transmembrane region" description="Helical" evidence="4">
    <location>
        <begin position="46"/>
        <end position="65"/>
    </location>
</feature>
<dbReference type="InterPro" id="IPR036322">
    <property type="entry name" value="WD40_repeat_dom_sf"/>
</dbReference>
<dbReference type="PANTHER" id="PTHR19879:SF9">
    <property type="entry name" value="TRANSCRIPTION INITIATION FACTOR TFIID SUBUNIT 5"/>
    <property type="match status" value="1"/>
</dbReference>
<keyword evidence="4" id="KW-0812">Transmembrane</keyword>
<evidence type="ECO:0000256" key="2">
    <source>
        <dbReference type="ARBA" id="ARBA00022737"/>
    </source>
</evidence>
<dbReference type="PANTHER" id="PTHR19879">
    <property type="entry name" value="TRANSCRIPTION INITIATION FACTOR TFIID"/>
    <property type="match status" value="1"/>
</dbReference>
<feature type="repeat" description="WD" evidence="3">
    <location>
        <begin position="796"/>
        <end position="828"/>
    </location>
</feature>
<dbReference type="InterPro" id="IPR036388">
    <property type="entry name" value="WH-like_DNA-bd_sf"/>
</dbReference>
<dbReference type="Proteomes" id="UP001589716">
    <property type="component" value="Unassembled WGS sequence"/>
</dbReference>
<dbReference type="InterPro" id="IPR001680">
    <property type="entry name" value="WD40_rpt"/>
</dbReference>
<dbReference type="PROSITE" id="PS50294">
    <property type="entry name" value="WD_REPEATS_REGION"/>
    <property type="match status" value="2"/>
</dbReference>
<dbReference type="Pfam" id="PF00400">
    <property type="entry name" value="WD40"/>
    <property type="match status" value="6"/>
</dbReference>
<dbReference type="SMART" id="SM00320">
    <property type="entry name" value="WD40"/>
    <property type="match status" value="10"/>
</dbReference>
<dbReference type="SUPFAM" id="SSF50998">
    <property type="entry name" value="Quinoprotein alcohol dehydrogenase-like"/>
    <property type="match status" value="1"/>
</dbReference>
<evidence type="ECO:0000256" key="1">
    <source>
        <dbReference type="ARBA" id="ARBA00022574"/>
    </source>
</evidence>
<dbReference type="SUPFAM" id="SSF52540">
    <property type="entry name" value="P-loop containing nucleoside triphosphate hydrolases"/>
    <property type="match status" value="1"/>
</dbReference>
<reference evidence="7 8" key="1">
    <citation type="submission" date="2024-09" db="EMBL/GenBank/DDBJ databases">
        <authorList>
            <person name="Sun Q."/>
            <person name="Mori K."/>
        </authorList>
    </citation>
    <scope>NUCLEOTIDE SEQUENCE [LARGE SCALE GENOMIC DNA]</scope>
    <source>
        <strain evidence="7 8">JCM 4414</strain>
    </source>
</reference>